<dbReference type="InterPro" id="IPR035412">
    <property type="entry name" value="Terminase_L_N"/>
</dbReference>
<dbReference type="Gene3D" id="3.40.50.300">
    <property type="entry name" value="P-loop containing nucleotide triphosphate hydrolases"/>
    <property type="match status" value="1"/>
</dbReference>
<dbReference type="EMBL" id="QVXO01000065">
    <property type="protein sequence ID" value="RPJ88420.1"/>
    <property type="molecule type" value="Genomic_DNA"/>
</dbReference>
<dbReference type="InterPro" id="IPR027417">
    <property type="entry name" value="P-loop_NTPase"/>
</dbReference>
<dbReference type="PANTHER" id="PTHR39184">
    <property type="match status" value="1"/>
</dbReference>
<sequence>MSTVRIELPKKLIPVFQGEADVRGAYGGRGSAKTRSFAKMVAVRGYMYGKMGLRGQLLCARQFMNSLEDSSLEECKRAIEDEPWLSAYYEIGEKYIKSRDGRISFAFAGLDRNISSVKSKGRILLCWVDEAEDVSDYSWMVLIPTLREEGEDWNAELWVTWNPRRKGSPTDIRFRKTKDARYKVVQLNWRDNPKFPAKLERERLRDAENRPDEYDHIWEGAYGNIAGSILGKWVGQAEREGRVSDGIVFDPDGAPIEITSDIGFHDTASWWYWQRLPGGFHLLKYEGESGLDADDWIPKIQENIVDLGAKQVGKIWLPHDAKAKTFQSKHTTVEKFLSAFGAGKVAVVPQTRKSDRIGAARTVLPKCAFNRDLCEAGLDGLRAWEFVYNEDTGVFSREPLHNWASHPSDAFSYGAQVMAEAKAPEKEEDAKYPIKGVGGRIVTATLDELWAQTPARTERI</sequence>
<protein>
    <submittedName>
        <fullName evidence="2">PBSX family phage terminase large subunit</fullName>
    </submittedName>
</protein>
<evidence type="ECO:0000313" key="3">
    <source>
        <dbReference type="Proteomes" id="UP000285324"/>
    </source>
</evidence>
<evidence type="ECO:0000313" key="2">
    <source>
        <dbReference type="EMBL" id="RPJ88420.1"/>
    </source>
</evidence>
<comment type="caution">
    <text evidence="2">The sequence shown here is derived from an EMBL/GenBank/DDBJ whole genome shotgun (WGS) entry which is preliminary data.</text>
</comment>
<reference evidence="2 3" key="1">
    <citation type="submission" date="2018-08" db="EMBL/GenBank/DDBJ databases">
        <title>Achromobacter xylosoxidans Genome sequencing and assembly.</title>
        <authorList>
            <person name="Wang R."/>
            <person name="Rensing C."/>
            <person name="Li Y."/>
        </authorList>
    </citation>
    <scope>NUCLEOTIDE SEQUENCE [LARGE SCALE GENOMIC DNA]</scope>
    <source>
        <strain evidence="2 3">GD003A</strain>
    </source>
</reference>
<dbReference type="PANTHER" id="PTHR39184:SF1">
    <property type="entry name" value="PBSX PHAGE TERMINASE LARGE SUBUNIT"/>
    <property type="match status" value="1"/>
</dbReference>
<dbReference type="OrthoDB" id="5684611at2"/>
<dbReference type="Proteomes" id="UP000285324">
    <property type="component" value="Unassembled WGS sequence"/>
</dbReference>
<proteinExistence type="predicted"/>
<dbReference type="InterPro" id="IPR052380">
    <property type="entry name" value="Viral_DNA_packaging_terminase"/>
</dbReference>
<organism evidence="2 3">
    <name type="scientific">Alcaligenes xylosoxydans xylosoxydans</name>
    <name type="common">Achromobacter xylosoxidans</name>
    <dbReference type="NCBI Taxonomy" id="85698"/>
    <lineage>
        <taxon>Bacteria</taxon>
        <taxon>Pseudomonadati</taxon>
        <taxon>Pseudomonadota</taxon>
        <taxon>Betaproteobacteria</taxon>
        <taxon>Burkholderiales</taxon>
        <taxon>Alcaligenaceae</taxon>
        <taxon>Achromobacter</taxon>
    </lineage>
</organism>
<dbReference type="RefSeq" id="WP_118934417.1">
    <property type="nucleotide sequence ID" value="NZ_CP061008.1"/>
</dbReference>
<name>A0A424W5B1_ALCXX</name>
<feature type="domain" description="Phage terminase large subunit N-terminal" evidence="1">
    <location>
        <begin position="25"/>
        <end position="220"/>
    </location>
</feature>
<dbReference type="Pfam" id="PF04466">
    <property type="entry name" value="Terminase_3"/>
    <property type="match status" value="1"/>
</dbReference>
<dbReference type="AlphaFoldDB" id="A0A424W5B1"/>
<evidence type="ECO:0000259" key="1">
    <source>
        <dbReference type="Pfam" id="PF04466"/>
    </source>
</evidence>
<gene>
    <name evidence="2" type="ORF">DY367_27830</name>
</gene>
<accession>A0A424W5B1</accession>